<sequence length="253" mass="28063">MKNEPTLFLNPIPALSGPDASVTRHWLEPDSCCAAPGKCEQLHQNFAEIAELQKALALSQQQLADARRQVESLHADRAELNQQLREVGENYRQALHAAHHDALTGLANRTLLQDRLRQAMALANRQQSHLALLFIDLDDFKAVNDTLGHAAGDRLLSDVASRLQACIRNCDTACRYGGDEFLVLLTDIENSNQLSAVIDKVYETLIAPYASAIGYLTLDVSIGTAIYRRGKQSWDDLIRQADQAMYRTKAAKV</sequence>
<dbReference type="SUPFAM" id="SSF55073">
    <property type="entry name" value="Nucleotide cyclase"/>
    <property type="match status" value="1"/>
</dbReference>
<accession>A0A177NRU7</accession>
<dbReference type="Gene3D" id="3.30.70.270">
    <property type="match status" value="1"/>
</dbReference>
<dbReference type="Pfam" id="PF00990">
    <property type="entry name" value="GGDEF"/>
    <property type="match status" value="1"/>
</dbReference>
<evidence type="ECO:0000259" key="3">
    <source>
        <dbReference type="PROSITE" id="PS50887"/>
    </source>
</evidence>
<evidence type="ECO:0000313" key="5">
    <source>
        <dbReference type="Proteomes" id="UP000077857"/>
    </source>
</evidence>
<dbReference type="InterPro" id="IPR000160">
    <property type="entry name" value="GGDEF_dom"/>
</dbReference>
<evidence type="ECO:0000313" key="4">
    <source>
        <dbReference type="EMBL" id="OAI20766.1"/>
    </source>
</evidence>
<proteinExistence type="predicted"/>
<dbReference type="PANTHER" id="PTHR46663">
    <property type="entry name" value="DIGUANYLATE CYCLASE DGCT-RELATED"/>
    <property type="match status" value="1"/>
</dbReference>
<feature type="coiled-coil region" evidence="2">
    <location>
        <begin position="49"/>
        <end position="97"/>
    </location>
</feature>
<dbReference type="GO" id="GO:0003824">
    <property type="term" value="F:catalytic activity"/>
    <property type="evidence" value="ECO:0007669"/>
    <property type="project" value="UniProtKB-ARBA"/>
</dbReference>
<evidence type="ECO:0000256" key="1">
    <source>
        <dbReference type="ARBA" id="ARBA00001946"/>
    </source>
</evidence>
<dbReference type="EMBL" id="LUUJ01000011">
    <property type="protein sequence ID" value="OAI20766.1"/>
    <property type="molecule type" value="Genomic_DNA"/>
</dbReference>
<protein>
    <recommendedName>
        <fullName evidence="3">GGDEF domain-containing protein</fullName>
    </recommendedName>
</protein>
<dbReference type="SMART" id="SM00267">
    <property type="entry name" value="GGDEF"/>
    <property type="match status" value="1"/>
</dbReference>
<comment type="cofactor">
    <cofactor evidence="1">
        <name>Mg(2+)</name>
        <dbReference type="ChEBI" id="CHEBI:18420"/>
    </cofactor>
</comment>
<dbReference type="FunFam" id="3.30.70.270:FF:000001">
    <property type="entry name" value="Diguanylate cyclase domain protein"/>
    <property type="match status" value="1"/>
</dbReference>
<evidence type="ECO:0000256" key="2">
    <source>
        <dbReference type="SAM" id="Coils"/>
    </source>
</evidence>
<dbReference type="OrthoDB" id="73375at2"/>
<dbReference type="Proteomes" id="UP000077857">
    <property type="component" value="Unassembled WGS sequence"/>
</dbReference>
<comment type="caution">
    <text evidence="4">The sequence shown here is derived from an EMBL/GenBank/DDBJ whole genome shotgun (WGS) entry which is preliminary data.</text>
</comment>
<dbReference type="NCBIfam" id="TIGR00254">
    <property type="entry name" value="GGDEF"/>
    <property type="match status" value="1"/>
</dbReference>
<feature type="domain" description="GGDEF" evidence="3">
    <location>
        <begin position="128"/>
        <end position="253"/>
    </location>
</feature>
<keyword evidence="2" id="KW-0175">Coiled coil</keyword>
<dbReference type="PANTHER" id="PTHR46663:SF2">
    <property type="entry name" value="GGDEF DOMAIN-CONTAINING PROTEIN"/>
    <property type="match status" value="1"/>
</dbReference>
<reference evidence="4 5" key="1">
    <citation type="submission" date="2016-03" db="EMBL/GenBank/DDBJ databases">
        <authorList>
            <person name="Ploux O."/>
        </authorList>
    </citation>
    <scope>NUCLEOTIDE SEQUENCE [LARGE SCALE GENOMIC DNA]</scope>
    <source>
        <strain evidence="4 5">R-45378</strain>
    </source>
</reference>
<dbReference type="AlphaFoldDB" id="A0A177NRU7"/>
<dbReference type="InterPro" id="IPR052163">
    <property type="entry name" value="DGC-Regulatory_Protein"/>
</dbReference>
<name>A0A177NRU7_9GAMM</name>
<dbReference type="PROSITE" id="PS50887">
    <property type="entry name" value="GGDEF"/>
    <property type="match status" value="1"/>
</dbReference>
<organism evidence="4 5">
    <name type="scientific">Methylomonas koyamae</name>
    <dbReference type="NCBI Taxonomy" id="702114"/>
    <lineage>
        <taxon>Bacteria</taxon>
        <taxon>Pseudomonadati</taxon>
        <taxon>Pseudomonadota</taxon>
        <taxon>Gammaproteobacteria</taxon>
        <taxon>Methylococcales</taxon>
        <taxon>Methylococcaceae</taxon>
        <taxon>Methylomonas</taxon>
    </lineage>
</organism>
<dbReference type="RefSeq" id="WP_064039044.1">
    <property type="nucleotide sequence ID" value="NZ_LUUJ01000011.1"/>
</dbReference>
<dbReference type="InterPro" id="IPR029787">
    <property type="entry name" value="Nucleotide_cyclase"/>
</dbReference>
<dbReference type="CDD" id="cd01949">
    <property type="entry name" value="GGDEF"/>
    <property type="match status" value="1"/>
</dbReference>
<gene>
    <name evidence="4" type="ORF">A1507_04750</name>
</gene>
<dbReference type="InterPro" id="IPR043128">
    <property type="entry name" value="Rev_trsase/Diguanyl_cyclase"/>
</dbReference>